<proteinExistence type="predicted"/>
<dbReference type="Proteomes" id="UP001596409">
    <property type="component" value="Unassembled WGS sequence"/>
</dbReference>
<protein>
    <submittedName>
        <fullName evidence="1">Uncharacterized protein</fullName>
    </submittedName>
</protein>
<evidence type="ECO:0000313" key="2">
    <source>
        <dbReference type="Proteomes" id="UP001596409"/>
    </source>
</evidence>
<name>A0ABW2DYY6_9ACTN</name>
<comment type="caution">
    <text evidence="1">The sequence shown here is derived from an EMBL/GenBank/DDBJ whole genome shotgun (WGS) entry which is preliminary data.</text>
</comment>
<evidence type="ECO:0000313" key="1">
    <source>
        <dbReference type="EMBL" id="MFC7011220.1"/>
    </source>
</evidence>
<accession>A0ABW2DYY6</accession>
<dbReference type="EMBL" id="JBHSYM010000009">
    <property type="protein sequence ID" value="MFC7011220.1"/>
    <property type="molecule type" value="Genomic_DNA"/>
</dbReference>
<dbReference type="RefSeq" id="WP_189880746.1">
    <property type="nucleotide sequence ID" value="NZ_BMWA01000049.1"/>
</dbReference>
<sequence length="212" mass="23038">MEIDEAGLEERAEHVSLDHSTRLLARDNRFGLRADPASWQAVDAPASTVVDVRLRCVAHRHPECRLRWVSLSVDVSGSEGTVLDLSPRDEVSTHPVRVVTRYGGGLSLDILTIPLGPEMTLERSSEQDVFFPQVTTSGPGFGSARWDFTQVGEAPLHVDRELRLLVGLPAGASEARLHAVLRAGVSVNGALGVIPVVGRRRVRLYAAGVLQR</sequence>
<gene>
    <name evidence="1" type="ORF">ACFQMH_05735</name>
</gene>
<reference evidence="2" key="1">
    <citation type="journal article" date="2019" name="Int. J. Syst. Evol. Microbiol.">
        <title>The Global Catalogue of Microorganisms (GCM) 10K type strain sequencing project: providing services to taxonomists for standard genome sequencing and annotation.</title>
        <authorList>
            <consortium name="The Broad Institute Genomics Platform"/>
            <consortium name="The Broad Institute Genome Sequencing Center for Infectious Disease"/>
            <person name="Wu L."/>
            <person name="Ma J."/>
        </authorList>
    </citation>
    <scope>NUCLEOTIDE SEQUENCE [LARGE SCALE GENOMIC DNA]</scope>
    <source>
        <strain evidence="2">JCM 4855</strain>
    </source>
</reference>
<keyword evidence="2" id="KW-1185">Reference proteome</keyword>
<organism evidence="1 2">
    <name type="scientific">Streptomyces viridiviolaceus</name>
    <dbReference type="NCBI Taxonomy" id="68282"/>
    <lineage>
        <taxon>Bacteria</taxon>
        <taxon>Bacillati</taxon>
        <taxon>Actinomycetota</taxon>
        <taxon>Actinomycetes</taxon>
        <taxon>Kitasatosporales</taxon>
        <taxon>Streptomycetaceae</taxon>
        <taxon>Streptomyces</taxon>
    </lineage>
</organism>